<evidence type="ECO:0000256" key="5">
    <source>
        <dbReference type="ARBA" id="ARBA00023015"/>
    </source>
</evidence>
<comment type="caution">
    <text evidence="11">The sequence shown here is derived from an EMBL/GenBank/DDBJ whole genome shotgun (WGS) entry which is preliminary data.</text>
</comment>
<evidence type="ECO:0000256" key="1">
    <source>
        <dbReference type="ARBA" id="ARBA00004123"/>
    </source>
</evidence>
<evidence type="ECO:0000313" key="11">
    <source>
        <dbReference type="EMBL" id="TVY31737.1"/>
    </source>
</evidence>
<dbReference type="GO" id="GO:0005634">
    <property type="term" value="C:nucleus"/>
    <property type="evidence" value="ECO:0007669"/>
    <property type="project" value="UniProtKB-SubCell"/>
</dbReference>
<organism evidence="11 12">
    <name type="scientific">Lachnellula subtilissima</name>
    <dbReference type="NCBI Taxonomy" id="602034"/>
    <lineage>
        <taxon>Eukaryota</taxon>
        <taxon>Fungi</taxon>
        <taxon>Dikarya</taxon>
        <taxon>Ascomycota</taxon>
        <taxon>Pezizomycotina</taxon>
        <taxon>Leotiomycetes</taxon>
        <taxon>Helotiales</taxon>
        <taxon>Lachnaceae</taxon>
        <taxon>Lachnellula</taxon>
    </lineage>
</organism>
<dbReference type="Gene3D" id="3.30.160.60">
    <property type="entry name" value="Classic Zinc Finger"/>
    <property type="match status" value="2"/>
</dbReference>
<gene>
    <name evidence="11" type="ORF">LSUB1_G008378</name>
</gene>
<reference evidence="11 12" key="1">
    <citation type="submission" date="2018-05" db="EMBL/GenBank/DDBJ databases">
        <title>Genome sequencing and assembly of the regulated plant pathogen Lachnellula willkommii and related sister species for the development of diagnostic species identification markers.</title>
        <authorList>
            <person name="Giroux E."/>
            <person name="Bilodeau G."/>
        </authorList>
    </citation>
    <scope>NUCLEOTIDE SEQUENCE [LARGE SCALE GENOMIC DNA]</scope>
    <source>
        <strain evidence="11 12">CBS 197.66</strain>
    </source>
</reference>
<feature type="non-terminal residue" evidence="11">
    <location>
        <position position="1"/>
    </location>
</feature>
<sequence>ISSTLDPRSALYNPPDVLKPPSLIDVSECSSSDGTRGEAAVELHDDSLNAVQHDRTELVSEASQHVAEEGMVLDPSLSAEFSNPVLPSPSVDDESGNHTSISPASQTEISSESMNGLVPSPCQSMSSASRVSWTVTENIAYITLPDGTFKCPKCPRTFREERKASRHLQDYRHAHACTVPGCTWSYSLPKDLRRHSNTHNPQARRYNCPHPDCVAGPRTLGMSFARPDLLNRHMRNAHQ</sequence>
<name>A0A8H8U537_9HELO</name>
<dbReference type="InterPro" id="IPR051061">
    <property type="entry name" value="Zinc_finger_trans_reg"/>
</dbReference>
<evidence type="ECO:0000256" key="4">
    <source>
        <dbReference type="ARBA" id="ARBA00022833"/>
    </source>
</evidence>
<evidence type="ECO:0000256" key="3">
    <source>
        <dbReference type="ARBA" id="ARBA00022771"/>
    </source>
</evidence>
<evidence type="ECO:0000313" key="12">
    <source>
        <dbReference type="Proteomes" id="UP000462212"/>
    </source>
</evidence>
<dbReference type="PROSITE" id="PS00028">
    <property type="entry name" value="ZINC_FINGER_C2H2_1"/>
    <property type="match status" value="1"/>
</dbReference>
<accession>A0A8H8U537</accession>
<keyword evidence="3 8" id="KW-0863">Zinc-finger</keyword>
<evidence type="ECO:0000256" key="9">
    <source>
        <dbReference type="SAM" id="MobiDB-lite"/>
    </source>
</evidence>
<feature type="compositionally biased region" description="Polar residues" evidence="9">
    <location>
        <begin position="97"/>
        <end position="114"/>
    </location>
</feature>
<evidence type="ECO:0000256" key="8">
    <source>
        <dbReference type="PROSITE-ProRule" id="PRU00042"/>
    </source>
</evidence>
<dbReference type="InterPro" id="IPR013087">
    <property type="entry name" value="Znf_C2H2_type"/>
</dbReference>
<comment type="subcellular location">
    <subcellularLocation>
        <location evidence="1">Nucleus</location>
    </subcellularLocation>
</comment>
<keyword evidence="7" id="KW-0539">Nucleus</keyword>
<dbReference type="GO" id="GO:0006357">
    <property type="term" value="P:regulation of transcription by RNA polymerase II"/>
    <property type="evidence" value="ECO:0007669"/>
    <property type="project" value="TreeGrafter"/>
</dbReference>
<proteinExistence type="predicted"/>
<dbReference type="OrthoDB" id="3535493at2759"/>
<evidence type="ECO:0000259" key="10">
    <source>
        <dbReference type="PROSITE" id="PS50157"/>
    </source>
</evidence>
<keyword evidence="5" id="KW-0805">Transcription regulation</keyword>
<dbReference type="PANTHER" id="PTHR46179:SF13">
    <property type="entry name" value="C2H2-TYPE DOMAIN-CONTAINING PROTEIN"/>
    <property type="match status" value="1"/>
</dbReference>
<keyword evidence="12" id="KW-1185">Reference proteome</keyword>
<dbReference type="Proteomes" id="UP000462212">
    <property type="component" value="Unassembled WGS sequence"/>
</dbReference>
<keyword evidence="2" id="KW-0479">Metal-binding</keyword>
<evidence type="ECO:0000256" key="2">
    <source>
        <dbReference type="ARBA" id="ARBA00022723"/>
    </source>
</evidence>
<dbReference type="EMBL" id="QGMJ01001309">
    <property type="protein sequence ID" value="TVY31737.1"/>
    <property type="molecule type" value="Genomic_DNA"/>
</dbReference>
<feature type="region of interest" description="Disordered" evidence="9">
    <location>
        <begin position="79"/>
        <end position="121"/>
    </location>
</feature>
<evidence type="ECO:0000256" key="6">
    <source>
        <dbReference type="ARBA" id="ARBA00023163"/>
    </source>
</evidence>
<protein>
    <recommendedName>
        <fullName evidence="10">C2H2-type domain-containing protein</fullName>
    </recommendedName>
</protein>
<dbReference type="GO" id="GO:0008270">
    <property type="term" value="F:zinc ion binding"/>
    <property type="evidence" value="ECO:0007669"/>
    <property type="project" value="UniProtKB-KW"/>
</dbReference>
<keyword evidence="4" id="KW-0862">Zinc</keyword>
<feature type="region of interest" description="Disordered" evidence="9">
    <location>
        <begin position="1"/>
        <end position="38"/>
    </location>
</feature>
<keyword evidence="6" id="KW-0804">Transcription</keyword>
<dbReference type="PROSITE" id="PS50157">
    <property type="entry name" value="ZINC_FINGER_C2H2_2"/>
    <property type="match status" value="1"/>
</dbReference>
<dbReference type="AlphaFoldDB" id="A0A8H8U537"/>
<evidence type="ECO:0000256" key="7">
    <source>
        <dbReference type="ARBA" id="ARBA00023242"/>
    </source>
</evidence>
<dbReference type="PANTHER" id="PTHR46179">
    <property type="entry name" value="ZINC FINGER PROTEIN"/>
    <property type="match status" value="1"/>
</dbReference>
<feature type="domain" description="C2H2-type" evidence="10">
    <location>
        <begin position="149"/>
        <end position="180"/>
    </location>
</feature>
<dbReference type="SMART" id="SM00355">
    <property type="entry name" value="ZnF_C2H2"/>
    <property type="match status" value="3"/>
</dbReference>